<dbReference type="PANTHER" id="PTHR43649:SF33">
    <property type="entry name" value="POLYGALACTURONAN_RHAMNOGALACTURONAN-BINDING PROTEIN YTCQ"/>
    <property type="match status" value="1"/>
</dbReference>
<evidence type="ECO:0000256" key="3">
    <source>
        <dbReference type="ARBA" id="ARBA00023136"/>
    </source>
</evidence>
<dbReference type="InterPro" id="IPR006059">
    <property type="entry name" value="SBP"/>
</dbReference>
<keyword evidence="6" id="KW-0762">Sugar transport</keyword>
<accession>A0A1G8VB36</accession>
<sequence>MPGNGIHRRRALQGIGVGAAGLLAGCLGGGDDDDEIHVLTDFDGDDWENHWDDVLIPAWEDQSDVPIEVEYTGFQGTGEQRLATLMQSGDAPEFYHATTSEIGDLINQGLTRQVDDVVDDLEDEWGDALFKYTLQPMTGDRDDETHSIPHGVYVGGCFNYRSDVYEALDLEVPETWDELLANAEAIDEAGGDFEEMRGFGIPGQPDGKAGSDFSNWLYNSGGDVWQENGGDIELWFDEEHVMPVLEMLEELSEYSPDPSSLNWSETIEYWIGGRFGQCFMNNAWLCGPTIGTPAEPIGLATEQALIPAREGSDPITRGWVLVNGTPIIEGSSNPDEAGDFKRMMYGADHHVDVSLVEPMRFIPPYEDIIEDEEYRSAEVFEMHDGAFLAKNEYIMEELVPEMDSPEVVSSPETLHVQTFDIQAQMVNRLLVDDNDAEDVYEWGVDQYEDRWEQVNQQADY</sequence>
<dbReference type="Gene3D" id="3.40.190.10">
    <property type="entry name" value="Periplasmic binding protein-like II"/>
    <property type="match status" value="1"/>
</dbReference>
<keyword evidence="2" id="KW-0732">Signal</keyword>
<protein>
    <submittedName>
        <fullName evidence="6">Multiple sugar transport system substrate-binding protein</fullName>
    </submittedName>
</protein>
<dbReference type="AlphaFoldDB" id="A0A1G8VB36"/>
<dbReference type="STRING" id="1095776.SAMN04515672_1259"/>
<evidence type="ECO:0000256" key="2">
    <source>
        <dbReference type="ARBA" id="ARBA00022729"/>
    </source>
</evidence>
<dbReference type="EMBL" id="FNFE01000001">
    <property type="protein sequence ID" value="SDJ63322.1"/>
    <property type="molecule type" value="Genomic_DNA"/>
</dbReference>
<evidence type="ECO:0000313" key="7">
    <source>
        <dbReference type="Proteomes" id="UP000198882"/>
    </source>
</evidence>
<dbReference type="Proteomes" id="UP000198882">
    <property type="component" value="Unassembled WGS sequence"/>
</dbReference>
<keyword evidence="3" id="KW-0472">Membrane</keyword>
<keyword evidence="4" id="KW-0564">Palmitate</keyword>
<keyword evidence="6" id="KW-0813">Transport</keyword>
<keyword evidence="1" id="KW-1003">Cell membrane</keyword>
<name>A0A1G8VB36_9EURY</name>
<gene>
    <name evidence="6" type="ORF">SAMN04515672_1259</name>
</gene>
<keyword evidence="7" id="KW-1185">Reference proteome</keyword>
<evidence type="ECO:0000256" key="1">
    <source>
        <dbReference type="ARBA" id="ARBA00022475"/>
    </source>
</evidence>
<dbReference type="InterPro" id="IPR050490">
    <property type="entry name" value="Bact_solute-bd_prot1"/>
</dbReference>
<dbReference type="PANTHER" id="PTHR43649">
    <property type="entry name" value="ARABINOSE-BINDING PROTEIN-RELATED"/>
    <property type="match status" value="1"/>
</dbReference>
<dbReference type="Pfam" id="PF01547">
    <property type="entry name" value="SBP_bac_1"/>
    <property type="match status" value="1"/>
</dbReference>
<keyword evidence="5" id="KW-0449">Lipoprotein</keyword>
<organism evidence="6 7">
    <name type="scientific">Natronorubrum texcoconense</name>
    <dbReference type="NCBI Taxonomy" id="1095776"/>
    <lineage>
        <taxon>Archaea</taxon>
        <taxon>Methanobacteriati</taxon>
        <taxon>Methanobacteriota</taxon>
        <taxon>Stenosarchaea group</taxon>
        <taxon>Halobacteria</taxon>
        <taxon>Halobacteriales</taxon>
        <taxon>Natrialbaceae</taxon>
        <taxon>Natronorubrum</taxon>
    </lineage>
</organism>
<evidence type="ECO:0000256" key="4">
    <source>
        <dbReference type="ARBA" id="ARBA00023139"/>
    </source>
</evidence>
<reference evidence="7" key="1">
    <citation type="submission" date="2016-10" db="EMBL/GenBank/DDBJ databases">
        <authorList>
            <person name="Varghese N."/>
            <person name="Submissions S."/>
        </authorList>
    </citation>
    <scope>NUCLEOTIDE SEQUENCE [LARGE SCALE GENOMIC DNA]</scope>
    <source>
        <strain evidence="7">B4,CECT 8067,JCM 17497</strain>
    </source>
</reference>
<evidence type="ECO:0000313" key="6">
    <source>
        <dbReference type="EMBL" id="SDJ63322.1"/>
    </source>
</evidence>
<evidence type="ECO:0000256" key="5">
    <source>
        <dbReference type="ARBA" id="ARBA00023288"/>
    </source>
</evidence>
<proteinExistence type="predicted"/>
<dbReference type="RefSeq" id="WP_245724147.1">
    <property type="nucleotide sequence ID" value="NZ_FNFE01000001.1"/>
</dbReference>
<dbReference type="SUPFAM" id="SSF53850">
    <property type="entry name" value="Periplasmic binding protein-like II"/>
    <property type="match status" value="1"/>
</dbReference>